<proteinExistence type="inferred from homology"/>
<dbReference type="Gene3D" id="1.25.40.10">
    <property type="entry name" value="Tetratricopeptide repeat domain"/>
    <property type="match status" value="1"/>
</dbReference>
<evidence type="ECO:0000313" key="8">
    <source>
        <dbReference type="Proteomes" id="UP000436989"/>
    </source>
</evidence>
<reference evidence="7 8" key="1">
    <citation type="submission" date="2019-12" db="EMBL/GenBank/DDBJ databases">
        <authorList>
            <person name="Shi Y."/>
        </authorList>
    </citation>
    <scope>NUCLEOTIDE SEQUENCE [LARGE SCALE GENOMIC DNA]</scope>
    <source>
        <strain evidence="7 8">JCM 17929</strain>
    </source>
</reference>
<dbReference type="GO" id="GO:0003677">
    <property type="term" value="F:DNA binding"/>
    <property type="evidence" value="ECO:0007669"/>
    <property type="project" value="UniProtKB-UniRule"/>
</dbReference>
<dbReference type="EMBL" id="WOGU01000006">
    <property type="protein sequence ID" value="MUN63217.1"/>
    <property type="molecule type" value="Genomic_DNA"/>
</dbReference>
<sequence>MSAVNVRSAAGTTKARLAVQVIGPLAVRQGNRVLTSRELGGPRQRQILEILLLQLGTPVSKHRLVDLLWGGRAPAAALTTLESYVSVLRRHLQPGECRSGPLKTTNGGYVMDASMVELDLSRFDRLLEAARQAAAPEAHSLLRRALDMASAPLLGDEPDSEWLECQRNAYTARVTEARVLSAETGLELGRCPESVAQARRVLAGDPLHERAWTVLVLGLERSGRHVEGLQEYDRCRRILGEELGCAPAPAVQAAYGRMLQATATTGSELGLALSALLVLHGPCGDTEWLPGAPPPLAREEAATVLQAFLGRTLAPAG</sequence>
<keyword evidence="2" id="KW-0805">Transcription regulation</keyword>
<dbReference type="SMART" id="SM00862">
    <property type="entry name" value="Trans_reg_C"/>
    <property type="match status" value="1"/>
</dbReference>
<dbReference type="SUPFAM" id="SSF46894">
    <property type="entry name" value="C-terminal effector domain of the bipartite response regulators"/>
    <property type="match status" value="1"/>
</dbReference>
<evidence type="ECO:0000256" key="3">
    <source>
        <dbReference type="ARBA" id="ARBA00023125"/>
    </source>
</evidence>
<keyword evidence="4" id="KW-0804">Transcription</keyword>
<dbReference type="InterPro" id="IPR005158">
    <property type="entry name" value="BTAD"/>
</dbReference>
<dbReference type="AlphaFoldDB" id="A0A6N8GLU1"/>
<evidence type="ECO:0000259" key="6">
    <source>
        <dbReference type="PROSITE" id="PS51755"/>
    </source>
</evidence>
<evidence type="ECO:0000256" key="2">
    <source>
        <dbReference type="ARBA" id="ARBA00023015"/>
    </source>
</evidence>
<dbReference type="InterPro" id="IPR036388">
    <property type="entry name" value="WH-like_DNA-bd_sf"/>
</dbReference>
<evidence type="ECO:0000313" key="7">
    <source>
        <dbReference type="EMBL" id="MUN63217.1"/>
    </source>
</evidence>
<dbReference type="SMART" id="SM01043">
    <property type="entry name" value="BTAD"/>
    <property type="match status" value="1"/>
</dbReference>
<keyword evidence="8" id="KW-1185">Reference proteome</keyword>
<dbReference type="Pfam" id="PF03704">
    <property type="entry name" value="BTAD"/>
    <property type="match status" value="1"/>
</dbReference>
<evidence type="ECO:0000256" key="1">
    <source>
        <dbReference type="ARBA" id="ARBA00005820"/>
    </source>
</evidence>
<feature type="domain" description="OmpR/PhoB-type" evidence="6">
    <location>
        <begin position="4"/>
        <end position="113"/>
    </location>
</feature>
<dbReference type="Gene3D" id="1.10.10.10">
    <property type="entry name" value="Winged helix-like DNA-binding domain superfamily/Winged helix DNA-binding domain"/>
    <property type="match status" value="1"/>
</dbReference>
<gene>
    <name evidence="7" type="ORF">GMA12_08710</name>
</gene>
<dbReference type="PANTHER" id="PTHR35807">
    <property type="entry name" value="TRANSCRIPTIONAL REGULATOR REDD-RELATED"/>
    <property type="match status" value="1"/>
</dbReference>
<dbReference type="GO" id="GO:0006355">
    <property type="term" value="P:regulation of DNA-templated transcription"/>
    <property type="evidence" value="ECO:0007669"/>
    <property type="project" value="InterPro"/>
</dbReference>
<dbReference type="InterPro" id="IPR016032">
    <property type="entry name" value="Sig_transdc_resp-reg_C-effctor"/>
</dbReference>
<dbReference type="PROSITE" id="PS51755">
    <property type="entry name" value="OMPR_PHOB"/>
    <property type="match status" value="1"/>
</dbReference>
<dbReference type="Pfam" id="PF00486">
    <property type="entry name" value="Trans_reg_C"/>
    <property type="match status" value="1"/>
</dbReference>
<dbReference type="Proteomes" id="UP000436989">
    <property type="component" value="Unassembled WGS sequence"/>
</dbReference>
<dbReference type="InterPro" id="IPR001867">
    <property type="entry name" value="OmpR/PhoB-type_DNA-bd"/>
</dbReference>
<name>A0A6N8GLU1_9MICC</name>
<comment type="caution">
    <text evidence="7">The sequence shown here is derived from an EMBL/GenBank/DDBJ whole genome shotgun (WGS) entry which is preliminary data.</text>
</comment>
<dbReference type="InterPro" id="IPR051677">
    <property type="entry name" value="AfsR-DnrI-RedD_regulator"/>
</dbReference>
<dbReference type="PANTHER" id="PTHR35807:SF1">
    <property type="entry name" value="TRANSCRIPTIONAL REGULATOR REDD"/>
    <property type="match status" value="1"/>
</dbReference>
<evidence type="ECO:0000256" key="5">
    <source>
        <dbReference type="PROSITE-ProRule" id="PRU01091"/>
    </source>
</evidence>
<feature type="DNA-binding region" description="OmpR/PhoB-type" evidence="5">
    <location>
        <begin position="4"/>
        <end position="113"/>
    </location>
</feature>
<evidence type="ECO:0000256" key="4">
    <source>
        <dbReference type="ARBA" id="ARBA00023163"/>
    </source>
</evidence>
<dbReference type="InterPro" id="IPR011990">
    <property type="entry name" value="TPR-like_helical_dom_sf"/>
</dbReference>
<accession>A0A6N8GLU1</accession>
<comment type="similarity">
    <text evidence="1">Belongs to the AfsR/DnrI/RedD regulatory family.</text>
</comment>
<dbReference type="SUPFAM" id="SSF48452">
    <property type="entry name" value="TPR-like"/>
    <property type="match status" value="1"/>
</dbReference>
<protein>
    <submittedName>
        <fullName evidence="7">Response regulator receiver protein</fullName>
    </submittedName>
</protein>
<dbReference type="RefSeq" id="WP_156269131.1">
    <property type="nucleotide sequence ID" value="NZ_WOGU01000006.1"/>
</dbReference>
<organism evidence="7 8">
    <name type="scientific">Kocuria sediminis</name>
    <dbReference type="NCBI Taxonomy" id="1038857"/>
    <lineage>
        <taxon>Bacteria</taxon>
        <taxon>Bacillati</taxon>
        <taxon>Actinomycetota</taxon>
        <taxon>Actinomycetes</taxon>
        <taxon>Micrococcales</taxon>
        <taxon>Micrococcaceae</taxon>
        <taxon>Kocuria</taxon>
    </lineage>
</organism>
<dbReference type="GO" id="GO:0000160">
    <property type="term" value="P:phosphorelay signal transduction system"/>
    <property type="evidence" value="ECO:0007669"/>
    <property type="project" value="InterPro"/>
</dbReference>
<keyword evidence="3 5" id="KW-0238">DNA-binding</keyword>